<dbReference type="InterPro" id="IPR036291">
    <property type="entry name" value="NAD(P)-bd_dom_sf"/>
</dbReference>
<dbReference type="Pfam" id="PF00389">
    <property type="entry name" value="2-Hacid_dh"/>
    <property type="match status" value="1"/>
</dbReference>
<proteinExistence type="inferred from homology"/>
<protein>
    <submittedName>
        <fullName evidence="7">Phosphoglycerate dehydrogenase-like enzyme</fullName>
    </submittedName>
</protein>
<evidence type="ECO:0000256" key="4">
    <source>
        <dbReference type="RuleBase" id="RU003719"/>
    </source>
</evidence>
<reference evidence="7 8" key="1">
    <citation type="submission" date="2018-08" db="EMBL/GenBank/DDBJ databases">
        <title>Sequencing the genomes of 1000 actinobacteria strains.</title>
        <authorList>
            <person name="Klenk H.-P."/>
        </authorList>
    </citation>
    <scope>NUCLEOTIDE SEQUENCE [LARGE SCALE GENOMIC DNA]</scope>
    <source>
        <strain evidence="7 8">DSM 22891</strain>
    </source>
</reference>
<dbReference type="InterPro" id="IPR050223">
    <property type="entry name" value="D-isomer_2-hydroxyacid_DH"/>
</dbReference>
<sequence>MSHTSERGTSRPVRVWLPEPPEVYDGLPDGLAIDVYDGTGDPPASLGEVEFYVTPYLGPRHTVELIRSMPALKVVQTLTAGVEHVTPYLRDGVTLCNARGVHDASTAELAVGLILASLRGIPDFVRAQDAGEWVAGRREALADKQVLILGAGSIAQALRRRLAPFECEVTCVARSAREGVAGIDQLPELLPQADVVVLLVPLTDETRGLVDAKFLARMKDGALLVNVARGQVVDTEALVAELVSGRLRAALDVTDPEPLPKGHPLWSAPGVLISPHVGGNTSAFLPRGRRLVSAQLRRYVAGEPLANVVTGAY</sequence>
<evidence type="ECO:0000313" key="7">
    <source>
        <dbReference type="EMBL" id="REF35256.1"/>
    </source>
</evidence>
<gene>
    <name evidence="7" type="ORF">DFJ64_0630</name>
</gene>
<keyword evidence="8" id="KW-1185">Reference proteome</keyword>
<dbReference type="RefSeq" id="WP_115849073.1">
    <property type="nucleotide sequence ID" value="NZ_QTUC01000001.1"/>
</dbReference>
<keyword evidence="3" id="KW-0520">NAD</keyword>
<dbReference type="InterPro" id="IPR006140">
    <property type="entry name" value="D-isomer_DH_NAD-bd"/>
</dbReference>
<dbReference type="InterPro" id="IPR029753">
    <property type="entry name" value="D-isomer_DH_CS"/>
</dbReference>
<evidence type="ECO:0000256" key="1">
    <source>
        <dbReference type="ARBA" id="ARBA00005854"/>
    </source>
</evidence>
<dbReference type="OrthoDB" id="4324715at2"/>
<organism evidence="7 8">
    <name type="scientific">Thermasporomyces composti</name>
    <dbReference type="NCBI Taxonomy" id="696763"/>
    <lineage>
        <taxon>Bacteria</taxon>
        <taxon>Bacillati</taxon>
        <taxon>Actinomycetota</taxon>
        <taxon>Actinomycetes</taxon>
        <taxon>Propionibacteriales</taxon>
        <taxon>Nocardioidaceae</taxon>
        <taxon>Thermasporomyces</taxon>
    </lineage>
</organism>
<dbReference type="Pfam" id="PF02826">
    <property type="entry name" value="2-Hacid_dh_C"/>
    <property type="match status" value="1"/>
</dbReference>
<dbReference type="CDD" id="cd12166">
    <property type="entry name" value="2-Hacid_dh_7"/>
    <property type="match status" value="1"/>
</dbReference>
<dbReference type="AlphaFoldDB" id="A0A3D9V1J1"/>
<evidence type="ECO:0000259" key="6">
    <source>
        <dbReference type="Pfam" id="PF02826"/>
    </source>
</evidence>
<dbReference type="Proteomes" id="UP000256485">
    <property type="component" value="Unassembled WGS sequence"/>
</dbReference>
<evidence type="ECO:0000256" key="2">
    <source>
        <dbReference type="ARBA" id="ARBA00023002"/>
    </source>
</evidence>
<evidence type="ECO:0000313" key="8">
    <source>
        <dbReference type="Proteomes" id="UP000256485"/>
    </source>
</evidence>
<dbReference type="FunFam" id="3.40.50.720:FF:000593">
    <property type="entry name" value="Dihydrofolate reductase"/>
    <property type="match status" value="1"/>
</dbReference>
<comment type="similarity">
    <text evidence="1 4">Belongs to the D-isomer specific 2-hydroxyacid dehydrogenase family.</text>
</comment>
<keyword evidence="2 4" id="KW-0560">Oxidoreductase</keyword>
<dbReference type="SUPFAM" id="SSF51735">
    <property type="entry name" value="NAD(P)-binding Rossmann-fold domains"/>
    <property type="match status" value="1"/>
</dbReference>
<dbReference type="InterPro" id="IPR006139">
    <property type="entry name" value="D-isomer_2_OHA_DH_cat_dom"/>
</dbReference>
<dbReference type="SUPFAM" id="SSF52283">
    <property type="entry name" value="Formate/glycerate dehydrogenase catalytic domain-like"/>
    <property type="match status" value="1"/>
</dbReference>
<dbReference type="Gene3D" id="3.40.50.720">
    <property type="entry name" value="NAD(P)-binding Rossmann-like Domain"/>
    <property type="match status" value="2"/>
</dbReference>
<accession>A0A3D9V1J1</accession>
<dbReference type="GO" id="GO:0005829">
    <property type="term" value="C:cytosol"/>
    <property type="evidence" value="ECO:0007669"/>
    <property type="project" value="TreeGrafter"/>
</dbReference>
<dbReference type="PANTHER" id="PTHR10996">
    <property type="entry name" value="2-HYDROXYACID DEHYDROGENASE-RELATED"/>
    <property type="match status" value="1"/>
</dbReference>
<evidence type="ECO:0000256" key="3">
    <source>
        <dbReference type="ARBA" id="ARBA00023027"/>
    </source>
</evidence>
<comment type="caution">
    <text evidence="7">The sequence shown here is derived from an EMBL/GenBank/DDBJ whole genome shotgun (WGS) entry which is preliminary data.</text>
</comment>
<dbReference type="GO" id="GO:0051287">
    <property type="term" value="F:NAD binding"/>
    <property type="evidence" value="ECO:0007669"/>
    <property type="project" value="InterPro"/>
</dbReference>
<dbReference type="GO" id="GO:0016618">
    <property type="term" value="F:hydroxypyruvate reductase [NAD(P)H] activity"/>
    <property type="evidence" value="ECO:0007669"/>
    <property type="project" value="TreeGrafter"/>
</dbReference>
<feature type="domain" description="D-isomer specific 2-hydroxyacid dehydrogenase catalytic" evidence="5">
    <location>
        <begin position="61"/>
        <end position="309"/>
    </location>
</feature>
<evidence type="ECO:0000259" key="5">
    <source>
        <dbReference type="Pfam" id="PF00389"/>
    </source>
</evidence>
<dbReference type="GO" id="GO:0030267">
    <property type="term" value="F:glyoxylate reductase (NADPH) activity"/>
    <property type="evidence" value="ECO:0007669"/>
    <property type="project" value="TreeGrafter"/>
</dbReference>
<dbReference type="EMBL" id="QTUC01000001">
    <property type="protein sequence ID" value="REF35256.1"/>
    <property type="molecule type" value="Genomic_DNA"/>
</dbReference>
<feature type="domain" description="D-isomer specific 2-hydroxyacid dehydrogenase NAD-binding" evidence="6">
    <location>
        <begin position="111"/>
        <end position="278"/>
    </location>
</feature>
<dbReference type="PANTHER" id="PTHR10996:SF178">
    <property type="entry name" value="2-HYDROXYACID DEHYDROGENASE YGL185C-RELATED"/>
    <property type="match status" value="1"/>
</dbReference>
<dbReference type="PROSITE" id="PS00671">
    <property type="entry name" value="D_2_HYDROXYACID_DH_3"/>
    <property type="match status" value="1"/>
</dbReference>
<name>A0A3D9V1J1_THECX</name>